<evidence type="ECO:0000313" key="2">
    <source>
        <dbReference type="Proteomes" id="UP000652761"/>
    </source>
</evidence>
<name>A0A843WQ69_COLES</name>
<accession>A0A843WQ69</accession>
<dbReference type="AlphaFoldDB" id="A0A843WQ69"/>
<proteinExistence type="predicted"/>
<reference evidence="1" key="1">
    <citation type="submission" date="2017-07" db="EMBL/GenBank/DDBJ databases">
        <title>Taro Niue Genome Assembly and Annotation.</title>
        <authorList>
            <person name="Atibalentja N."/>
            <person name="Keating K."/>
            <person name="Fields C.J."/>
        </authorList>
    </citation>
    <scope>NUCLEOTIDE SEQUENCE</scope>
    <source>
        <strain evidence="1">Niue_2</strain>
        <tissue evidence="1">Leaf</tissue>
    </source>
</reference>
<keyword evidence="2" id="KW-1185">Reference proteome</keyword>
<comment type="caution">
    <text evidence="1">The sequence shown here is derived from an EMBL/GenBank/DDBJ whole genome shotgun (WGS) entry which is preliminary data.</text>
</comment>
<sequence>MHDPLPPCEWCFVFWGGFLERLLRNPARLVTRSPRSPRSCRGGASDRDMVATLLYVASRSRPARASRHGHDGPLRRDPARQTGLAFFRFRSSFTIPVALVLVP</sequence>
<dbReference type="EMBL" id="NMUH01005204">
    <property type="protein sequence ID" value="MQM12119.1"/>
    <property type="molecule type" value="Genomic_DNA"/>
</dbReference>
<protein>
    <submittedName>
        <fullName evidence="1">Uncharacterized protein</fullName>
    </submittedName>
</protein>
<organism evidence="1 2">
    <name type="scientific">Colocasia esculenta</name>
    <name type="common">Wild taro</name>
    <name type="synonym">Arum esculentum</name>
    <dbReference type="NCBI Taxonomy" id="4460"/>
    <lineage>
        <taxon>Eukaryota</taxon>
        <taxon>Viridiplantae</taxon>
        <taxon>Streptophyta</taxon>
        <taxon>Embryophyta</taxon>
        <taxon>Tracheophyta</taxon>
        <taxon>Spermatophyta</taxon>
        <taxon>Magnoliopsida</taxon>
        <taxon>Liliopsida</taxon>
        <taxon>Araceae</taxon>
        <taxon>Aroideae</taxon>
        <taxon>Colocasieae</taxon>
        <taxon>Colocasia</taxon>
    </lineage>
</organism>
<evidence type="ECO:0000313" key="1">
    <source>
        <dbReference type="EMBL" id="MQM12119.1"/>
    </source>
</evidence>
<gene>
    <name evidence="1" type="ORF">Taro_045036</name>
</gene>
<dbReference type="Proteomes" id="UP000652761">
    <property type="component" value="Unassembled WGS sequence"/>
</dbReference>